<dbReference type="FunCoup" id="L5L4R4">
    <property type="interactions" value="286"/>
</dbReference>
<dbReference type="InParanoid" id="L5L4R4"/>
<gene>
    <name evidence="12" type="ORF">PAL_GLEAN10006800</name>
</gene>
<evidence type="ECO:0000256" key="9">
    <source>
        <dbReference type="ARBA" id="ARBA00038708"/>
    </source>
</evidence>
<dbReference type="SUPFAM" id="SSF161084">
    <property type="entry name" value="MAPEG domain-like"/>
    <property type="match status" value="1"/>
</dbReference>
<evidence type="ECO:0000256" key="11">
    <source>
        <dbReference type="RuleBase" id="RU369123"/>
    </source>
</evidence>
<name>L5L4R4_PTEAL</name>
<comment type="similarity">
    <text evidence="1 11">Belongs to the MAPEG family.</text>
</comment>
<dbReference type="GO" id="GO:0019370">
    <property type="term" value="P:leukotriene biosynthetic process"/>
    <property type="evidence" value="ECO:0007669"/>
    <property type="project" value="UniProtKB-UniRule"/>
</dbReference>
<organism evidence="12 13">
    <name type="scientific">Pteropus alecto</name>
    <name type="common">Black flying fox</name>
    <dbReference type="NCBI Taxonomy" id="9402"/>
    <lineage>
        <taxon>Eukaryota</taxon>
        <taxon>Metazoa</taxon>
        <taxon>Chordata</taxon>
        <taxon>Craniata</taxon>
        <taxon>Vertebrata</taxon>
        <taxon>Euteleostomi</taxon>
        <taxon>Mammalia</taxon>
        <taxon>Eutheria</taxon>
        <taxon>Laurasiatheria</taxon>
        <taxon>Chiroptera</taxon>
        <taxon>Yinpterochiroptera</taxon>
        <taxon>Pteropodoidea</taxon>
        <taxon>Pteropodidae</taxon>
        <taxon>Pteropodinae</taxon>
        <taxon>Pteropus</taxon>
    </lineage>
</organism>
<keyword evidence="7" id="KW-0539">Nucleus</keyword>
<feature type="transmembrane region" description="Helical" evidence="11">
    <location>
        <begin position="104"/>
        <end position="124"/>
    </location>
</feature>
<dbReference type="PANTHER" id="PTHR10250">
    <property type="entry name" value="MICROSOMAL GLUTATHIONE S-TRANSFERASE"/>
    <property type="match status" value="1"/>
</dbReference>
<dbReference type="InterPro" id="IPR050997">
    <property type="entry name" value="MAPEG"/>
</dbReference>
<evidence type="ECO:0000256" key="3">
    <source>
        <dbReference type="ARBA" id="ARBA00022751"/>
    </source>
</evidence>
<dbReference type="InterPro" id="IPR001446">
    <property type="entry name" value="5_LipOase_AP"/>
</dbReference>
<evidence type="ECO:0000256" key="5">
    <source>
        <dbReference type="ARBA" id="ARBA00022989"/>
    </source>
</evidence>
<dbReference type="GO" id="GO:0031965">
    <property type="term" value="C:nuclear membrane"/>
    <property type="evidence" value="ECO:0007669"/>
    <property type="project" value="UniProtKB-SubCell"/>
</dbReference>
<dbReference type="GO" id="GO:0005789">
    <property type="term" value="C:endoplasmic reticulum membrane"/>
    <property type="evidence" value="ECO:0007669"/>
    <property type="project" value="UniProtKB-SubCell"/>
</dbReference>
<dbReference type="eggNOG" id="ENOG502RZJB">
    <property type="taxonomic scope" value="Eukaryota"/>
</dbReference>
<evidence type="ECO:0000256" key="4">
    <source>
        <dbReference type="ARBA" id="ARBA00022824"/>
    </source>
</evidence>
<feature type="transmembrane region" description="Helical" evidence="11">
    <location>
        <begin position="212"/>
        <end position="234"/>
    </location>
</feature>
<dbReference type="GO" id="GO:0004602">
    <property type="term" value="F:glutathione peroxidase activity"/>
    <property type="evidence" value="ECO:0007669"/>
    <property type="project" value="TreeGrafter"/>
</dbReference>
<dbReference type="InterPro" id="IPR001129">
    <property type="entry name" value="Membr-assoc_MAPEG"/>
</dbReference>
<dbReference type="AlphaFoldDB" id="L5L4R4"/>
<keyword evidence="2 11" id="KW-0812">Transmembrane</keyword>
<accession>L5L4R4</accession>
<dbReference type="EMBL" id="KB030306">
    <property type="protein sequence ID" value="ELK18729.1"/>
    <property type="molecule type" value="Genomic_DNA"/>
</dbReference>
<dbReference type="PRINTS" id="PR00488">
    <property type="entry name" value="5LPOXGNASEAP"/>
</dbReference>
<dbReference type="InterPro" id="IPR018295">
    <property type="entry name" value="FLAP/GST2/LTC4S_CS"/>
</dbReference>
<evidence type="ECO:0000256" key="8">
    <source>
        <dbReference type="ARBA" id="ARBA00037558"/>
    </source>
</evidence>
<evidence type="ECO:0000256" key="2">
    <source>
        <dbReference type="ARBA" id="ARBA00022692"/>
    </source>
</evidence>
<feature type="transmembrane region" description="Helical" evidence="11">
    <location>
        <begin position="167"/>
        <end position="191"/>
    </location>
</feature>
<dbReference type="FunFam" id="1.20.120.550:FF:000003">
    <property type="entry name" value="Leukotriene C4 synthase"/>
    <property type="match status" value="1"/>
</dbReference>
<comment type="domain">
    <text evidence="11">The C-terminal part after residue 140 is mostly disordered.</text>
</comment>
<evidence type="ECO:0000256" key="1">
    <source>
        <dbReference type="ARBA" id="ARBA00010459"/>
    </source>
</evidence>
<evidence type="ECO:0000256" key="6">
    <source>
        <dbReference type="ARBA" id="ARBA00023136"/>
    </source>
</evidence>
<dbReference type="PANTHER" id="PTHR10250:SF2">
    <property type="entry name" value="ARACHIDONATE 5-LIPOXYGENASE-ACTIVATING PROTEIN"/>
    <property type="match status" value="1"/>
</dbReference>
<proteinExistence type="inferred from homology"/>
<reference evidence="13" key="1">
    <citation type="journal article" date="2013" name="Science">
        <title>Comparative analysis of bat genomes provides insight into the evolution of flight and immunity.</title>
        <authorList>
            <person name="Zhang G."/>
            <person name="Cowled C."/>
            <person name="Shi Z."/>
            <person name="Huang Z."/>
            <person name="Bishop-Lilly K.A."/>
            <person name="Fang X."/>
            <person name="Wynne J.W."/>
            <person name="Xiong Z."/>
            <person name="Baker M.L."/>
            <person name="Zhao W."/>
            <person name="Tachedjian M."/>
            <person name="Zhu Y."/>
            <person name="Zhou P."/>
            <person name="Jiang X."/>
            <person name="Ng J."/>
            <person name="Yang L."/>
            <person name="Wu L."/>
            <person name="Xiao J."/>
            <person name="Feng Y."/>
            <person name="Chen Y."/>
            <person name="Sun X."/>
            <person name="Zhang Y."/>
            <person name="Marsh G.A."/>
            <person name="Crameri G."/>
            <person name="Broder C.C."/>
            <person name="Frey K.G."/>
            <person name="Wang L.F."/>
            <person name="Wang J."/>
        </authorList>
    </citation>
    <scope>NUCLEOTIDE SEQUENCE [LARGE SCALE GENOMIC DNA]</scope>
</reference>
<dbReference type="GO" id="GO:0008047">
    <property type="term" value="F:enzyme activator activity"/>
    <property type="evidence" value="ECO:0007669"/>
    <property type="project" value="UniProtKB-UniRule"/>
</dbReference>
<dbReference type="GO" id="GO:0004364">
    <property type="term" value="F:glutathione transferase activity"/>
    <property type="evidence" value="ECO:0007669"/>
    <property type="project" value="TreeGrafter"/>
</dbReference>
<dbReference type="InterPro" id="IPR023352">
    <property type="entry name" value="MAPEG-like_dom_sf"/>
</dbReference>
<dbReference type="Pfam" id="PF01124">
    <property type="entry name" value="MAPEG"/>
    <property type="match status" value="1"/>
</dbReference>
<dbReference type="Proteomes" id="UP000010552">
    <property type="component" value="Unassembled WGS sequence"/>
</dbReference>
<comment type="subunit">
    <text evidence="9">Homotrimer. Interacts with LTC4S and ALOX5.</text>
</comment>
<keyword evidence="4 11" id="KW-0256">Endoplasmic reticulum</keyword>
<protein>
    <recommendedName>
        <fullName evidence="10 11">Arachidonate 5-lipoxygenase-activating protein</fullName>
    </recommendedName>
    <alternativeName>
        <fullName evidence="11">MK-886-binding protein</fullName>
    </alternativeName>
</protein>
<dbReference type="Gene3D" id="1.20.120.550">
    <property type="entry name" value="Membrane associated eicosanoid/glutathione metabolism-like domain"/>
    <property type="match status" value="1"/>
</dbReference>
<dbReference type="GO" id="GO:0004464">
    <property type="term" value="F:leukotriene-C4 synthase activity"/>
    <property type="evidence" value="ECO:0007669"/>
    <property type="project" value="TreeGrafter"/>
</dbReference>
<evidence type="ECO:0000313" key="12">
    <source>
        <dbReference type="EMBL" id="ELK18729.1"/>
    </source>
</evidence>
<comment type="subcellular location">
    <subcellularLocation>
        <location evidence="11">Nucleus membrane</location>
        <topology evidence="11">Multi-pass membrane protein</topology>
    </subcellularLocation>
    <subcellularLocation>
        <location evidence="11">Endoplasmic reticulum membrane</location>
        <topology evidence="11">Multi-pass membrane protein</topology>
    </subcellularLocation>
</comment>
<dbReference type="PROSITE" id="PS01297">
    <property type="entry name" value="FLAP_GST2_LTC4S"/>
    <property type="match status" value="1"/>
</dbReference>
<evidence type="ECO:0000256" key="10">
    <source>
        <dbReference type="ARBA" id="ARBA00040386"/>
    </source>
</evidence>
<sequence length="259" mass="29439">MDCGRGRRPEPSTWLLEFSRRLPMCERQLEDRGRAFVPITDPSDPYRPDYSFDRLKQKELLWDHLRFVPGVRGYLSMSLPCGPGCHQAVLAEEPEATNMDQETLGNIVLLVIVTLISVVQNGFFAHKVEHESRTQSGRSFQRTGTLAFERVYTANQNCVDAYPTFLVVLWGAGLLCSQVPAAFAGLMYLFVRQKYFVGYLGERTQSTPGYIFGKRIILFLFLMSLAGVANYYLIFFFGSDFENYIKTVTTTISPLLLIP</sequence>
<evidence type="ECO:0000256" key="7">
    <source>
        <dbReference type="ARBA" id="ARBA00023242"/>
    </source>
</evidence>
<keyword evidence="6 11" id="KW-0472">Membrane</keyword>
<keyword evidence="3 11" id="KW-0434">Leukotriene biosynthesis</keyword>
<keyword evidence="13" id="KW-1185">Reference proteome</keyword>
<dbReference type="STRING" id="9402.L5L4R4"/>
<keyword evidence="5 11" id="KW-1133">Transmembrane helix</keyword>
<comment type="function">
    <text evidence="8">Required for leukotriene biosynthesis by ALOX5 (5-lipoxygenase). Anchors ALOX5 to the membrane. Binds arachidonic acid, and could play an essential role in the transfer of arachidonic acid to ALOX5. Binds to MK-886, a compound that blocks the biosynthesis of leukotrienes.</text>
</comment>
<evidence type="ECO:0000313" key="13">
    <source>
        <dbReference type="Proteomes" id="UP000010552"/>
    </source>
</evidence>